<proteinExistence type="predicted"/>
<dbReference type="InterPro" id="IPR004843">
    <property type="entry name" value="Calcineurin-like_PHP"/>
</dbReference>
<dbReference type="Proteomes" id="UP001362899">
    <property type="component" value="Unassembled WGS sequence"/>
</dbReference>
<dbReference type="EMBL" id="BTGC01000003">
    <property type="protein sequence ID" value="GMM51189.1"/>
    <property type="molecule type" value="Genomic_DNA"/>
</dbReference>
<dbReference type="FunFam" id="3.60.21.10:FF:000043">
    <property type="entry name" value="Ser/Thr protein phosphatase family"/>
    <property type="match status" value="1"/>
</dbReference>
<organism evidence="4 5">
    <name type="scientific">Starmerella bacillaris</name>
    <name type="common">Yeast</name>
    <name type="synonym">Candida zemplinina</name>
    <dbReference type="NCBI Taxonomy" id="1247836"/>
    <lineage>
        <taxon>Eukaryota</taxon>
        <taxon>Fungi</taxon>
        <taxon>Dikarya</taxon>
        <taxon>Ascomycota</taxon>
        <taxon>Saccharomycotina</taxon>
        <taxon>Dipodascomycetes</taxon>
        <taxon>Dipodascales</taxon>
        <taxon>Trichomonascaceae</taxon>
        <taxon>Starmerella</taxon>
    </lineage>
</organism>
<dbReference type="GO" id="GO:0009166">
    <property type="term" value="P:nucleotide catabolic process"/>
    <property type="evidence" value="ECO:0007669"/>
    <property type="project" value="InterPro"/>
</dbReference>
<dbReference type="CDD" id="cd07407">
    <property type="entry name" value="MPP_YHR202W_N"/>
    <property type="match status" value="1"/>
</dbReference>
<name>A0AAV5RHX5_STABA</name>
<dbReference type="InterPro" id="IPR036907">
    <property type="entry name" value="5'-Nucleotdase_C_sf"/>
</dbReference>
<feature type="domain" description="Putative 5'-nucleotidase C-terminal" evidence="3">
    <location>
        <begin position="362"/>
        <end position="542"/>
    </location>
</feature>
<dbReference type="Gene3D" id="3.90.780.10">
    <property type="entry name" value="5'-Nucleotidase, C-terminal domain"/>
    <property type="match status" value="2"/>
</dbReference>
<dbReference type="InterPro" id="IPR041823">
    <property type="entry name" value="YHR202W_N"/>
</dbReference>
<dbReference type="InterPro" id="IPR029052">
    <property type="entry name" value="Metallo-depent_PP-like"/>
</dbReference>
<dbReference type="SUPFAM" id="SSF56300">
    <property type="entry name" value="Metallo-dependent phosphatases"/>
    <property type="match status" value="1"/>
</dbReference>
<dbReference type="InterPro" id="IPR014485">
    <property type="entry name" value="Pesterase_C1039"/>
</dbReference>
<dbReference type="GO" id="GO:0005829">
    <property type="term" value="C:cytosol"/>
    <property type="evidence" value="ECO:0007669"/>
    <property type="project" value="TreeGrafter"/>
</dbReference>
<evidence type="ECO:0000313" key="5">
    <source>
        <dbReference type="Proteomes" id="UP001362899"/>
    </source>
</evidence>
<sequence length="586" mass="66209">MLRAALFLTACSAAALSPRQQPSAPNPSSDEVRPLVWGDLNFLHTTDTHGWLAGHLLENEFSGDWGDFVAFTESMRAIATSNDQDLLLIDTGDRHDGNGLSDATPVNGNLSLPIFCKVDYDVVTVGNHELYTGATALQEYNTVRTHFGDKYIVSNVEVLDNDEWRDLGAKYRLFQTANQNKTILAFGFLFNFEGNDKSYTRVTKVEDEIQKEWFQELLNNLDSVDYIVLAGHIPVRGWPEFRTILNAIRRVNPTIPVHMFGGHSHVRDYVIYDDNAVALQSGRYVETLGWASSNFTSDADADAESGASATFSRSYIDFNRRTMLQHCNCQLKSEKGQSITAEIAKIRSELELDTYLSYVPQTYYMDRAPYPSEDSIYSLLESVLQTLVSPKEVVAKGNTRFVFLNTGAVRFDLFKGPYTKDTTFILSPFRNKWFYIDDVPLEYAEQVLLLLNGYNKVLLQANSRFAGAHYLSDLKNADQSGVSMHAPTFGYVTEDDLDDMGDDTVHRAWLFYDVPNAIQSVTNRRTANTTLVFHNFMQYYILEALFLISESDGSQFEVKAHGGADITELVSDYFNTHNKHNEHHSR</sequence>
<accession>A0AAV5RHX5</accession>
<dbReference type="PANTHER" id="PTHR11575:SF22">
    <property type="entry name" value="ADL392WP"/>
    <property type="match status" value="1"/>
</dbReference>
<dbReference type="Pfam" id="PF21953">
    <property type="entry name" value="NadN_nucleosid_C"/>
    <property type="match status" value="1"/>
</dbReference>
<dbReference type="InterPro" id="IPR053828">
    <property type="entry name" value="Nucleosidase_C"/>
</dbReference>
<dbReference type="Pfam" id="PF00149">
    <property type="entry name" value="Metallophos"/>
    <property type="match status" value="1"/>
</dbReference>
<dbReference type="PANTHER" id="PTHR11575">
    <property type="entry name" value="5'-NUCLEOTIDASE-RELATED"/>
    <property type="match status" value="1"/>
</dbReference>
<evidence type="ECO:0000259" key="3">
    <source>
        <dbReference type="Pfam" id="PF21953"/>
    </source>
</evidence>
<protein>
    <recommendedName>
        <fullName evidence="6">Calcineurin-like phosphoesterase domain-containing protein</fullName>
    </recommendedName>
</protein>
<dbReference type="GO" id="GO:0005576">
    <property type="term" value="C:extracellular region"/>
    <property type="evidence" value="ECO:0007669"/>
    <property type="project" value="UniProtKB-ARBA"/>
</dbReference>
<dbReference type="GO" id="GO:0016787">
    <property type="term" value="F:hydrolase activity"/>
    <property type="evidence" value="ECO:0007669"/>
    <property type="project" value="InterPro"/>
</dbReference>
<gene>
    <name evidence="4" type="ORF">DASB73_021470</name>
</gene>
<dbReference type="AlphaFoldDB" id="A0AAV5RHX5"/>
<evidence type="ECO:0000313" key="4">
    <source>
        <dbReference type="EMBL" id="GMM51189.1"/>
    </source>
</evidence>
<keyword evidence="1" id="KW-0732">Signal</keyword>
<feature type="domain" description="Calcineurin-like phosphoesterase" evidence="2">
    <location>
        <begin position="41"/>
        <end position="266"/>
    </location>
</feature>
<evidence type="ECO:0008006" key="6">
    <source>
        <dbReference type="Google" id="ProtNLM"/>
    </source>
</evidence>
<dbReference type="PIRSF" id="PIRSF017316">
    <property type="entry name" value="Pesterase_C1039"/>
    <property type="match status" value="1"/>
</dbReference>
<reference evidence="4 5" key="1">
    <citation type="journal article" date="2023" name="Elife">
        <title>Identification of key yeast species and microbe-microbe interactions impacting larval growth of Drosophila in the wild.</title>
        <authorList>
            <person name="Mure A."/>
            <person name="Sugiura Y."/>
            <person name="Maeda R."/>
            <person name="Honda K."/>
            <person name="Sakurai N."/>
            <person name="Takahashi Y."/>
            <person name="Watada M."/>
            <person name="Katoh T."/>
            <person name="Gotoh A."/>
            <person name="Gotoh Y."/>
            <person name="Taniguchi I."/>
            <person name="Nakamura K."/>
            <person name="Hayashi T."/>
            <person name="Katayama T."/>
            <person name="Uemura T."/>
            <person name="Hattori Y."/>
        </authorList>
    </citation>
    <scope>NUCLEOTIDE SEQUENCE [LARGE SCALE GENOMIC DNA]</scope>
    <source>
        <strain evidence="4 5">SB-73</strain>
    </source>
</reference>
<comment type="caution">
    <text evidence="4">The sequence shown here is derived from an EMBL/GenBank/DDBJ whole genome shotgun (WGS) entry which is preliminary data.</text>
</comment>
<keyword evidence="5" id="KW-1185">Reference proteome</keyword>
<feature type="signal peptide" evidence="1">
    <location>
        <begin position="1"/>
        <end position="15"/>
    </location>
</feature>
<evidence type="ECO:0000256" key="1">
    <source>
        <dbReference type="SAM" id="SignalP"/>
    </source>
</evidence>
<dbReference type="Gene3D" id="3.60.21.10">
    <property type="match status" value="1"/>
</dbReference>
<dbReference type="SUPFAM" id="SSF55816">
    <property type="entry name" value="5'-nucleotidase (syn. UDP-sugar hydrolase), C-terminal domain"/>
    <property type="match status" value="1"/>
</dbReference>
<feature type="chain" id="PRO_5043338478" description="Calcineurin-like phosphoesterase domain-containing protein" evidence="1">
    <location>
        <begin position="16"/>
        <end position="586"/>
    </location>
</feature>
<dbReference type="InterPro" id="IPR006179">
    <property type="entry name" value="5_nucleotidase/apyrase"/>
</dbReference>
<evidence type="ECO:0000259" key="2">
    <source>
        <dbReference type="Pfam" id="PF00149"/>
    </source>
</evidence>